<dbReference type="InterPro" id="IPR000515">
    <property type="entry name" value="MetI-like"/>
</dbReference>
<feature type="transmembrane region" description="Helical" evidence="9">
    <location>
        <begin position="289"/>
        <end position="311"/>
    </location>
</feature>
<feature type="transmembrane region" description="Helical" evidence="9">
    <location>
        <begin position="211"/>
        <end position="232"/>
    </location>
</feature>
<keyword evidence="5 9" id="KW-1003">Cell membrane</keyword>
<dbReference type="PANTHER" id="PTHR43470">
    <property type="entry name" value="PHOSPHATE TRANSPORT SYSTEM PERMEASE PROTEIN PSTA-RELATED"/>
    <property type="match status" value="1"/>
</dbReference>
<dbReference type="PANTHER" id="PTHR43470:SF5">
    <property type="entry name" value="PHOSPHATE TRANSPORT SYSTEM PERMEASE PROTEIN PSTA"/>
    <property type="match status" value="1"/>
</dbReference>
<name>A0A2U0SDW1_9SPHN</name>
<gene>
    <name evidence="12" type="primary">pstA</name>
    <name evidence="12" type="ORF">DD559_09435</name>
</gene>
<sequence length="434" mass="46195">MNKPVAPAAAERQPTDWNSPAMQRRIRRRYAAERRFRVLGAGAVILSAAFLGFLLFTMVAQGWRGFTTTELALPIDLHAAGFHVERARLNTPAADLALASAGLEDAVENAATSAFGPDGATLIAPSAWTVLRAAVKRDPAILERRTVVRVPASTAFDRALAGEGTPAMKATVARLQRAGMVVRGFNWTFLSESDSTDPVAVGIWGALKGSLLTMAITFLIAFPVGVLSAIYLEEYAPKNRWTDLIEVSINNLAAVPSIIFGLLGLAVFLGTWEIGGRVFGPMLPRSAPLVGGVTLALMIMPVIVIASRNAIKGVPPSIRDAALGIGASPIQVVFHHVLPLAMPGILTGTIIGMARALGETAPLLLIGMRAFIVTPPDGVTDPATVLPVQIFLWSDEVSRGFVEKTSAAILVLLAVLLAMNGLAIYLRNKFETRW</sequence>
<feature type="transmembrane region" description="Helical" evidence="9">
    <location>
        <begin position="244"/>
        <end position="269"/>
    </location>
</feature>
<dbReference type="EMBL" id="QENQ01000001">
    <property type="protein sequence ID" value="PVX29510.1"/>
    <property type="molecule type" value="Genomic_DNA"/>
</dbReference>
<dbReference type="InterPro" id="IPR024573">
    <property type="entry name" value="DUF3333"/>
</dbReference>
<comment type="caution">
    <text evidence="12">The sequence shown here is derived from an EMBL/GenBank/DDBJ whole genome shotgun (WGS) entry which is preliminary data.</text>
</comment>
<keyword evidence="6 9" id="KW-0812">Transmembrane</keyword>
<organism evidence="12 13">
    <name type="scientific">Sphingomonas pokkalii</name>
    <dbReference type="NCBI Taxonomy" id="2175090"/>
    <lineage>
        <taxon>Bacteria</taxon>
        <taxon>Pseudomonadati</taxon>
        <taxon>Pseudomonadota</taxon>
        <taxon>Alphaproteobacteria</taxon>
        <taxon>Sphingomonadales</taxon>
        <taxon>Sphingomonadaceae</taxon>
        <taxon>Sphingomonas</taxon>
    </lineage>
</organism>
<keyword evidence="8 9" id="KW-0472">Membrane</keyword>
<keyword evidence="13" id="KW-1185">Reference proteome</keyword>
<evidence type="ECO:0000256" key="8">
    <source>
        <dbReference type="ARBA" id="ARBA00023136"/>
    </source>
</evidence>
<feature type="transmembrane region" description="Helical" evidence="9">
    <location>
        <begin position="332"/>
        <end position="354"/>
    </location>
</feature>
<dbReference type="AlphaFoldDB" id="A0A2U0SDW1"/>
<evidence type="ECO:0000259" key="11">
    <source>
        <dbReference type="PROSITE" id="PS50928"/>
    </source>
</evidence>
<dbReference type="Pfam" id="PF00528">
    <property type="entry name" value="BPD_transp_1"/>
    <property type="match status" value="1"/>
</dbReference>
<accession>A0A2U0SDW1</accession>
<dbReference type="NCBIfam" id="TIGR00974">
    <property type="entry name" value="3a0107s02c"/>
    <property type="match status" value="1"/>
</dbReference>
<dbReference type="GO" id="GO:0035435">
    <property type="term" value="P:phosphate ion transmembrane transport"/>
    <property type="evidence" value="ECO:0007669"/>
    <property type="project" value="InterPro"/>
</dbReference>
<dbReference type="Pfam" id="PF11812">
    <property type="entry name" value="DUF3333"/>
    <property type="match status" value="1"/>
</dbReference>
<feature type="domain" description="ABC transmembrane type-1" evidence="11">
    <location>
        <begin position="207"/>
        <end position="423"/>
    </location>
</feature>
<dbReference type="InterPro" id="IPR005672">
    <property type="entry name" value="Phosphate_PstA"/>
</dbReference>
<dbReference type="GO" id="GO:0005315">
    <property type="term" value="F:phosphate transmembrane transporter activity"/>
    <property type="evidence" value="ECO:0007669"/>
    <property type="project" value="InterPro"/>
</dbReference>
<evidence type="ECO:0000256" key="9">
    <source>
        <dbReference type="RuleBase" id="RU363043"/>
    </source>
</evidence>
<evidence type="ECO:0000256" key="10">
    <source>
        <dbReference type="SAM" id="MobiDB-lite"/>
    </source>
</evidence>
<dbReference type="RefSeq" id="WP_116468946.1">
    <property type="nucleotide sequence ID" value="NZ_QENQ01000001.1"/>
</dbReference>
<dbReference type="InterPro" id="IPR035906">
    <property type="entry name" value="MetI-like_sf"/>
</dbReference>
<evidence type="ECO:0000313" key="13">
    <source>
        <dbReference type="Proteomes" id="UP000245890"/>
    </source>
</evidence>
<evidence type="ECO:0000256" key="1">
    <source>
        <dbReference type="ARBA" id="ARBA00004651"/>
    </source>
</evidence>
<proteinExistence type="inferred from homology"/>
<dbReference type="Gene3D" id="1.10.3720.10">
    <property type="entry name" value="MetI-like"/>
    <property type="match status" value="1"/>
</dbReference>
<evidence type="ECO:0000256" key="5">
    <source>
        <dbReference type="ARBA" id="ARBA00022475"/>
    </source>
</evidence>
<keyword evidence="7 9" id="KW-1133">Transmembrane helix</keyword>
<evidence type="ECO:0000256" key="2">
    <source>
        <dbReference type="ARBA" id="ARBA00007069"/>
    </source>
</evidence>
<feature type="region of interest" description="Disordered" evidence="10">
    <location>
        <begin position="1"/>
        <end position="20"/>
    </location>
</feature>
<evidence type="ECO:0000256" key="6">
    <source>
        <dbReference type="ARBA" id="ARBA00022692"/>
    </source>
</evidence>
<dbReference type="PROSITE" id="PS50928">
    <property type="entry name" value="ABC_TM1"/>
    <property type="match status" value="1"/>
</dbReference>
<keyword evidence="4" id="KW-0813">Transport</keyword>
<comment type="similarity">
    <text evidence="2 9">Belongs to the binding-protein-dependent transport system permease family. CysTW subfamily.</text>
</comment>
<dbReference type="OrthoDB" id="9807065at2"/>
<dbReference type="SUPFAM" id="SSF161098">
    <property type="entry name" value="MetI-like"/>
    <property type="match status" value="1"/>
</dbReference>
<evidence type="ECO:0000313" key="12">
    <source>
        <dbReference type="EMBL" id="PVX29510.1"/>
    </source>
</evidence>
<dbReference type="GO" id="GO:0005886">
    <property type="term" value="C:plasma membrane"/>
    <property type="evidence" value="ECO:0007669"/>
    <property type="project" value="UniProtKB-SubCell"/>
</dbReference>
<feature type="transmembrane region" description="Helical" evidence="9">
    <location>
        <begin position="407"/>
        <end position="426"/>
    </location>
</feature>
<evidence type="ECO:0000256" key="7">
    <source>
        <dbReference type="ARBA" id="ARBA00022989"/>
    </source>
</evidence>
<dbReference type="Proteomes" id="UP000245890">
    <property type="component" value="Unassembled WGS sequence"/>
</dbReference>
<evidence type="ECO:0000256" key="3">
    <source>
        <dbReference type="ARBA" id="ARBA00016864"/>
    </source>
</evidence>
<reference evidence="12 13" key="1">
    <citation type="submission" date="2018-05" db="EMBL/GenBank/DDBJ databases">
        <title>Description of Sphingomonas pokkalii sp nov, isolated from the rhizosphere of saline tolerant pokkali rice and its draft genome analysis.</title>
        <authorList>
            <person name="Menon R."/>
            <person name="Kumari S."/>
            <person name="Rameshkumar N."/>
        </authorList>
    </citation>
    <scope>NUCLEOTIDE SEQUENCE [LARGE SCALE GENOMIC DNA]</scope>
    <source>
        <strain evidence="12 13">L3B27</strain>
    </source>
</reference>
<feature type="transmembrane region" description="Helical" evidence="9">
    <location>
        <begin position="36"/>
        <end position="60"/>
    </location>
</feature>
<comment type="subcellular location">
    <subcellularLocation>
        <location evidence="9">Cell inner membrane</location>
        <topology evidence="9">Multi-pass membrane protein</topology>
    </subcellularLocation>
    <subcellularLocation>
        <location evidence="1">Cell membrane</location>
        <topology evidence="1">Multi-pass membrane protein</topology>
    </subcellularLocation>
</comment>
<protein>
    <recommendedName>
        <fullName evidence="3 9">Phosphate transport system permease protein PstA</fullName>
    </recommendedName>
</protein>
<dbReference type="CDD" id="cd06261">
    <property type="entry name" value="TM_PBP2"/>
    <property type="match status" value="1"/>
</dbReference>
<evidence type="ECO:0000256" key="4">
    <source>
        <dbReference type="ARBA" id="ARBA00022448"/>
    </source>
</evidence>